<sequence>MEVVSQRVIGAISGGKFGEFIFKPSLGASGGIIIGWDERRWRKVDSTIDEFSISVVLEDRVSLWQWVCSSVYGPNQDDDRGRLWVELSAVRARWGVPGCIVGDFNVTRFVEDRNRDGVVSQAMEEFSEWIDLEGLIDLPLANLSYTWSSMRTDPSLAKLDRALVDPDWEEAFLNCSLKGLPRGKNNLLQLIEKMNLRVADEYKGFGDIASGLRVFVEQLNKKNGGFDEYAKQIDSIDQQVTEFEAVVSMLDKYVSLLESKVQSAYQTPPA</sequence>
<accession>A0AAV9D9N4</accession>
<dbReference type="PANTHER" id="PTHR47882">
    <property type="entry name" value="BIOGENESIS OF LYSOSOME-RELATED ORGANELLES COMPLEX 1 SUBUNIT 2"/>
    <property type="match status" value="1"/>
</dbReference>
<dbReference type="AlphaFoldDB" id="A0AAV9D9N4"/>
<dbReference type="Proteomes" id="UP001180020">
    <property type="component" value="Unassembled WGS sequence"/>
</dbReference>
<organism evidence="2 3">
    <name type="scientific">Acorus calamus</name>
    <name type="common">Sweet flag</name>
    <dbReference type="NCBI Taxonomy" id="4465"/>
    <lineage>
        <taxon>Eukaryota</taxon>
        <taxon>Viridiplantae</taxon>
        <taxon>Streptophyta</taxon>
        <taxon>Embryophyta</taxon>
        <taxon>Tracheophyta</taxon>
        <taxon>Spermatophyta</taxon>
        <taxon>Magnoliopsida</taxon>
        <taxon>Liliopsida</taxon>
        <taxon>Acoraceae</taxon>
        <taxon>Acorus</taxon>
    </lineage>
</organism>
<dbReference type="PANTHER" id="PTHR47882:SF1">
    <property type="entry name" value="BIOGENESIS OF LYSOSOME-RELATED ORGANELLES COMPLEX 1 SUBUNIT 2"/>
    <property type="match status" value="1"/>
</dbReference>
<gene>
    <name evidence="2" type="primary">BLOS2</name>
    <name evidence="2" type="ORF">QJS10_CPB15g01097</name>
</gene>
<evidence type="ECO:0000313" key="2">
    <source>
        <dbReference type="EMBL" id="KAK1297780.1"/>
    </source>
</evidence>
<dbReference type="SUPFAM" id="SSF56219">
    <property type="entry name" value="DNase I-like"/>
    <property type="match status" value="1"/>
</dbReference>
<comment type="caution">
    <text evidence="2">The sequence shown here is derived from an EMBL/GenBank/DDBJ whole genome shotgun (WGS) entry which is preliminary data.</text>
</comment>
<reference evidence="2" key="1">
    <citation type="journal article" date="2023" name="Nat. Commun.">
        <title>Diploid and tetraploid genomes of Acorus and the evolution of monocots.</title>
        <authorList>
            <person name="Ma L."/>
            <person name="Liu K.W."/>
            <person name="Li Z."/>
            <person name="Hsiao Y.Y."/>
            <person name="Qi Y."/>
            <person name="Fu T."/>
            <person name="Tang G.D."/>
            <person name="Zhang D."/>
            <person name="Sun W.H."/>
            <person name="Liu D.K."/>
            <person name="Li Y."/>
            <person name="Chen G.Z."/>
            <person name="Liu X.D."/>
            <person name="Liao X.Y."/>
            <person name="Jiang Y.T."/>
            <person name="Yu X."/>
            <person name="Hao Y."/>
            <person name="Huang J."/>
            <person name="Zhao X.W."/>
            <person name="Ke S."/>
            <person name="Chen Y.Y."/>
            <person name="Wu W.L."/>
            <person name="Hsu J.L."/>
            <person name="Lin Y.F."/>
            <person name="Huang M.D."/>
            <person name="Li C.Y."/>
            <person name="Huang L."/>
            <person name="Wang Z.W."/>
            <person name="Zhao X."/>
            <person name="Zhong W.Y."/>
            <person name="Peng D.H."/>
            <person name="Ahmad S."/>
            <person name="Lan S."/>
            <person name="Zhang J.S."/>
            <person name="Tsai W.C."/>
            <person name="Van de Peer Y."/>
            <person name="Liu Z.J."/>
        </authorList>
    </citation>
    <scope>NUCLEOTIDE SEQUENCE</scope>
    <source>
        <strain evidence="2">CP</strain>
    </source>
</reference>
<dbReference type="Gene3D" id="3.60.10.10">
    <property type="entry name" value="Endonuclease/exonuclease/phosphatase"/>
    <property type="match status" value="1"/>
</dbReference>
<evidence type="ECO:0000256" key="1">
    <source>
        <dbReference type="ARBA" id="ARBA00008468"/>
    </source>
</evidence>
<dbReference type="Pfam" id="PF10046">
    <property type="entry name" value="BLOC1_2"/>
    <property type="match status" value="1"/>
</dbReference>
<dbReference type="InterPro" id="IPR036691">
    <property type="entry name" value="Endo/exonu/phosph_ase_sf"/>
</dbReference>
<proteinExistence type="inferred from homology"/>
<protein>
    <submittedName>
        <fullName evidence="2">Biogenesis of lysosome-related organelles complex 1 subunit 2</fullName>
    </submittedName>
</protein>
<dbReference type="EMBL" id="JAUJYO010000015">
    <property type="protein sequence ID" value="KAK1297780.1"/>
    <property type="molecule type" value="Genomic_DNA"/>
</dbReference>
<reference evidence="2" key="2">
    <citation type="submission" date="2023-06" db="EMBL/GenBank/DDBJ databases">
        <authorList>
            <person name="Ma L."/>
            <person name="Liu K.-W."/>
            <person name="Li Z."/>
            <person name="Hsiao Y.-Y."/>
            <person name="Qi Y."/>
            <person name="Fu T."/>
            <person name="Tang G."/>
            <person name="Zhang D."/>
            <person name="Sun W.-H."/>
            <person name="Liu D.-K."/>
            <person name="Li Y."/>
            <person name="Chen G.-Z."/>
            <person name="Liu X.-D."/>
            <person name="Liao X.-Y."/>
            <person name="Jiang Y.-T."/>
            <person name="Yu X."/>
            <person name="Hao Y."/>
            <person name="Huang J."/>
            <person name="Zhao X.-W."/>
            <person name="Ke S."/>
            <person name="Chen Y.-Y."/>
            <person name="Wu W.-L."/>
            <person name="Hsu J.-L."/>
            <person name="Lin Y.-F."/>
            <person name="Huang M.-D."/>
            <person name="Li C.-Y."/>
            <person name="Huang L."/>
            <person name="Wang Z.-W."/>
            <person name="Zhao X."/>
            <person name="Zhong W.-Y."/>
            <person name="Peng D.-H."/>
            <person name="Ahmad S."/>
            <person name="Lan S."/>
            <person name="Zhang J.-S."/>
            <person name="Tsai W.-C."/>
            <person name="Van De Peer Y."/>
            <person name="Liu Z.-J."/>
        </authorList>
    </citation>
    <scope>NUCLEOTIDE SEQUENCE</scope>
    <source>
        <strain evidence="2">CP</strain>
        <tissue evidence="2">Leaves</tissue>
    </source>
</reference>
<name>A0AAV9D9N4_ACOCL</name>
<dbReference type="InterPro" id="IPR019269">
    <property type="entry name" value="BLOC1_su2"/>
</dbReference>
<comment type="similarity">
    <text evidence="1">Belongs to the BLOC1S2 family.</text>
</comment>
<evidence type="ECO:0000313" key="3">
    <source>
        <dbReference type="Proteomes" id="UP001180020"/>
    </source>
</evidence>
<keyword evidence="3" id="KW-1185">Reference proteome</keyword>